<dbReference type="RefSeq" id="WP_067980185.1">
    <property type="nucleotide sequence ID" value="NZ_CP014163.1"/>
</dbReference>
<keyword evidence="8" id="KW-1185">Reference proteome</keyword>
<dbReference type="OrthoDB" id="9813689at2"/>
<dbReference type="NCBIfam" id="TIGR01065">
    <property type="entry name" value="hlyIII"/>
    <property type="match status" value="1"/>
</dbReference>
<evidence type="ECO:0000256" key="4">
    <source>
        <dbReference type="ARBA" id="ARBA00022692"/>
    </source>
</evidence>
<dbReference type="PANTHER" id="PTHR20855">
    <property type="entry name" value="ADIPOR/PROGESTIN RECEPTOR-RELATED"/>
    <property type="match status" value="1"/>
</dbReference>
<sequence>MSSNQSNHTHITAYDVTNQALNATSHGISAALAILATLALYQQAHTSLAYFAYTIYGLAMVVLFTASTVYHCFYFTPIRNQLQILDHASIFLLIAGTYTPFCLLVLNSWLGWLIFGLEWTIALVGIYMKIRHPKTIKKFSTYLYLAMGWLVLLVIWPISQRIGWSGLAWLLAGGLTYSAGTYFYSRQARRYYHFIWHLFVSLAAAFMYLAVYLHI</sequence>
<dbReference type="PANTHER" id="PTHR20855:SF3">
    <property type="entry name" value="LD03007P"/>
    <property type="match status" value="1"/>
</dbReference>
<dbReference type="Proteomes" id="UP000062260">
    <property type="component" value="Chromosome"/>
</dbReference>
<dbReference type="KEGG" id="auh:AWM75_07265"/>
<dbReference type="InterPro" id="IPR004254">
    <property type="entry name" value="AdipoR/HlyIII-related"/>
</dbReference>
<dbReference type="AlphaFoldDB" id="A0A109RH02"/>
<name>A0A109RH02_9LACT</name>
<keyword evidence="4" id="KW-0812">Transmembrane</keyword>
<comment type="similarity">
    <text evidence="2">Belongs to the UPF0073 (Hly-III) family.</text>
</comment>
<gene>
    <name evidence="7" type="ORF">AWM75_07265</name>
</gene>
<evidence type="ECO:0000256" key="2">
    <source>
        <dbReference type="ARBA" id="ARBA00008488"/>
    </source>
</evidence>
<proteinExistence type="inferred from homology"/>
<dbReference type="GO" id="GO:0140911">
    <property type="term" value="F:pore-forming activity"/>
    <property type="evidence" value="ECO:0007669"/>
    <property type="project" value="InterPro"/>
</dbReference>
<evidence type="ECO:0000256" key="6">
    <source>
        <dbReference type="ARBA" id="ARBA00023136"/>
    </source>
</evidence>
<reference evidence="7 8" key="1">
    <citation type="journal article" date="2016" name="Genome Announc.">
        <title>Complete Genome Sequences of Aerococcus christensenii CCUG 28831T, Aerococcus sanguinicola CCUG 43001T, Aerococcus urinae CCUG 36881T, Aerococcus urinaeequi CCUG 28094T, Aerococcus urinaehominis CCUG 42038 BT, and Aerococcus viridans CCUG 4311T.</title>
        <authorList>
            <person name="Carkaci D."/>
            <person name="Dargis R."/>
            <person name="Nielsen X.C."/>
            <person name="Skovgaard O."/>
            <person name="Fuursted K."/>
            <person name="Christensen J.J."/>
        </authorList>
    </citation>
    <scope>NUCLEOTIDE SEQUENCE [LARGE SCALE GENOMIC DNA]</scope>
    <source>
        <strain evidence="7 8">CCUG42038B</strain>
    </source>
</reference>
<evidence type="ECO:0000256" key="1">
    <source>
        <dbReference type="ARBA" id="ARBA00004651"/>
    </source>
</evidence>
<dbReference type="STRING" id="128944.AWM75_07265"/>
<keyword evidence="6" id="KW-0472">Membrane</keyword>
<dbReference type="InterPro" id="IPR005744">
    <property type="entry name" value="Hy-lIII"/>
</dbReference>
<organism evidence="7 8">
    <name type="scientific">Aerococcus urinaehominis</name>
    <dbReference type="NCBI Taxonomy" id="128944"/>
    <lineage>
        <taxon>Bacteria</taxon>
        <taxon>Bacillati</taxon>
        <taxon>Bacillota</taxon>
        <taxon>Bacilli</taxon>
        <taxon>Lactobacillales</taxon>
        <taxon>Aerococcaceae</taxon>
        <taxon>Aerococcus</taxon>
    </lineage>
</organism>
<evidence type="ECO:0000256" key="5">
    <source>
        <dbReference type="ARBA" id="ARBA00022989"/>
    </source>
</evidence>
<dbReference type="GO" id="GO:0005886">
    <property type="term" value="C:plasma membrane"/>
    <property type="evidence" value="ECO:0007669"/>
    <property type="project" value="UniProtKB-SubCell"/>
</dbReference>
<accession>A0A109RH02</accession>
<evidence type="ECO:0000256" key="3">
    <source>
        <dbReference type="ARBA" id="ARBA00022475"/>
    </source>
</evidence>
<evidence type="ECO:0000313" key="7">
    <source>
        <dbReference type="EMBL" id="AMB99773.1"/>
    </source>
</evidence>
<dbReference type="Pfam" id="PF03006">
    <property type="entry name" value="HlyIII"/>
    <property type="match status" value="1"/>
</dbReference>
<evidence type="ECO:0000313" key="8">
    <source>
        <dbReference type="Proteomes" id="UP000062260"/>
    </source>
</evidence>
<protein>
    <submittedName>
        <fullName evidence="7">Uncharacterized protein</fullName>
    </submittedName>
</protein>
<dbReference type="EMBL" id="CP014163">
    <property type="protein sequence ID" value="AMB99773.1"/>
    <property type="molecule type" value="Genomic_DNA"/>
</dbReference>
<keyword evidence="5" id="KW-1133">Transmembrane helix</keyword>
<comment type="subcellular location">
    <subcellularLocation>
        <location evidence="1">Cell membrane</location>
        <topology evidence="1">Multi-pass membrane protein</topology>
    </subcellularLocation>
</comment>
<keyword evidence="3" id="KW-1003">Cell membrane</keyword>
<reference evidence="8" key="2">
    <citation type="submission" date="2016-01" db="EMBL/GenBank/DDBJ databases">
        <title>Six Aerococcus type strain genome sequencing and assembly using PacBio and Illumina Hiseq.</title>
        <authorList>
            <person name="Carkaci D."/>
            <person name="Dargis R."/>
            <person name="Nielsen X.C."/>
            <person name="Skovgaard O."/>
            <person name="Fuursted K."/>
            <person name="Christensen J.J."/>
        </authorList>
    </citation>
    <scope>NUCLEOTIDE SEQUENCE [LARGE SCALE GENOMIC DNA]</scope>
    <source>
        <strain evidence="8">CCUG42038B</strain>
    </source>
</reference>